<evidence type="ECO:0000313" key="2">
    <source>
        <dbReference type="Proteomes" id="UP001139333"/>
    </source>
</evidence>
<dbReference type="InterPro" id="IPR022529">
    <property type="entry name" value="DUF3530"/>
</dbReference>
<evidence type="ECO:0000313" key="1">
    <source>
        <dbReference type="EMBL" id="MCL1141189.1"/>
    </source>
</evidence>
<dbReference type="GO" id="GO:0016787">
    <property type="term" value="F:hydrolase activity"/>
    <property type="evidence" value="ECO:0007669"/>
    <property type="project" value="UniProtKB-KW"/>
</dbReference>
<gene>
    <name evidence="1" type="ORF">L2672_00535</name>
</gene>
<accession>A0A9X1ZF25</accession>
<proteinExistence type="predicted"/>
<sequence>MTSPAQAQLYATSQSATIPESEISTITIDGKDTTVLRRSWSGKNQFGLMVIVPGSEDHKQNAGLIGYLRHQLNPKGWATLKLMPPAGLYRPNFATPSEEIAKEGQSQITLPAHQAVPKFNSEQLLEIRNFQQSTLTETLSQLADIGKPYPGARVLIAMDDSAAMVTHLLYEQKIPMPDLLVLINPYREHEHLVDKANQRKSVSEELVMMSVPTLDIYSADAHPLAIKTAQMRKQYNQIKPNKYYRQYFVHLSLSNEGGWEEVLDRIEGFARVVIGR</sequence>
<dbReference type="Proteomes" id="UP001139333">
    <property type="component" value="Unassembled WGS sequence"/>
</dbReference>
<reference evidence="1" key="1">
    <citation type="submission" date="2022-01" db="EMBL/GenBank/DDBJ databases">
        <title>Whole genome-based taxonomy of the Shewanellaceae.</title>
        <authorList>
            <person name="Martin-Rodriguez A.J."/>
        </authorList>
    </citation>
    <scope>NUCLEOTIDE SEQUENCE</scope>
    <source>
        <strain evidence="1">DSM 16422</strain>
    </source>
</reference>
<comment type="caution">
    <text evidence="1">The sequence shown here is derived from an EMBL/GenBank/DDBJ whole genome shotgun (WGS) entry which is preliminary data.</text>
</comment>
<keyword evidence="2" id="KW-1185">Reference proteome</keyword>
<dbReference type="Pfam" id="PF12048">
    <property type="entry name" value="DUF3530"/>
    <property type="match status" value="1"/>
</dbReference>
<dbReference type="AlphaFoldDB" id="A0A9X1ZF25"/>
<keyword evidence="1" id="KW-0378">Hydrolase</keyword>
<protein>
    <submittedName>
        <fullName evidence="1">Alpha/beta hydrolase family protein</fullName>
    </submittedName>
</protein>
<organism evidence="1 2">
    <name type="scientific">Shewanella gaetbuli</name>
    <dbReference type="NCBI Taxonomy" id="220752"/>
    <lineage>
        <taxon>Bacteria</taxon>
        <taxon>Pseudomonadati</taxon>
        <taxon>Pseudomonadota</taxon>
        <taxon>Gammaproteobacteria</taxon>
        <taxon>Alteromonadales</taxon>
        <taxon>Shewanellaceae</taxon>
        <taxon>Shewanella</taxon>
    </lineage>
</organism>
<dbReference type="EMBL" id="JAKIKP010000001">
    <property type="protein sequence ID" value="MCL1141189.1"/>
    <property type="molecule type" value="Genomic_DNA"/>
</dbReference>
<name>A0A9X1ZF25_9GAMM</name>
<dbReference type="RefSeq" id="WP_248993882.1">
    <property type="nucleotide sequence ID" value="NZ_JAKIKP010000001.1"/>
</dbReference>